<dbReference type="CDD" id="cd05466">
    <property type="entry name" value="PBP2_LTTR_substrate"/>
    <property type="match status" value="1"/>
</dbReference>
<protein>
    <submittedName>
        <fullName evidence="6">DNA-binding transcriptional regulator, LysR family</fullName>
    </submittedName>
</protein>
<dbReference type="GO" id="GO:0000976">
    <property type="term" value="F:transcription cis-regulatory region binding"/>
    <property type="evidence" value="ECO:0007669"/>
    <property type="project" value="TreeGrafter"/>
</dbReference>
<dbReference type="AlphaFoldDB" id="A0A1K2HCU5"/>
<reference evidence="6 7" key="1">
    <citation type="submission" date="2016-11" db="EMBL/GenBank/DDBJ databases">
        <authorList>
            <person name="Jaros S."/>
            <person name="Januszkiewicz K."/>
            <person name="Wedrychowicz H."/>
        </authorList>
    </citation>
    <scope>NUCLEOTIDE SEQUENCE [LARGE SCALE GENOMIC DNA]</scope>
    <source>
        <strain evidence="6 7">DSM 18899</strain>
    </source>
</reference>
<dbReference type="OrthoDB" id="9803735at2"/>
<evidence type="ECO:0000256" key="2">
    <source>
        <dbReference type="ARBA" id="ARBA00023015"/>
    </source>
</evidence>
<organism evidence="6 7">
    <name type="scientific">Chitinimonas taiwanensis DSM 18899</name>
    <dbReference type="NCBI Taxonomy" id="1121279"/>
    <lineage>
        <taxon>Bacteria</taxon>
        <taxon>Pseudomonadati</taxon>
        <taxon>Pseudomonadota</taxon>
        <taxon>Betaproteobacteria</taxon>
        <taxon>Neisseriales</taxon>
        <taxon>Chitinibacteraceae</taxon>
        <taxon>Chitinimonas</taxon>
    </lineage>
</organism>
<dbReference type="PROSITE" id="PS50931">
    <property type="entry name" value="HTH_LYSR"/>
    <property type="match status" value="1"/>
</dbReference>
<dbReference type="EMBL" id="FPKR01000004">
    <property type="protein sequence ID" value="SFZ74130.1"/>
    <property type="molecule type" value="Genomic_DNA"/>
</dbReference>
<dbReference type="SUPFAM" id="SSF46785">
    <property type="entry name" value="Winged helix' DNA-binding domain"/>
    <property type="match status" value="1"/>
</dbReference>
<accession>A0A1K2HCU5</accession>
<evidence type="ECO:0000256" key="4">
    <source>
        <dbReference type="ARBA" id="ARBA00023163"/>
    </source>
</evidence>
<dbReference type="Gene3D" id="3.40.190.10">
    <property type="entry name" value="Periplasmic binding protein-like II"/>
    <property type="match status" value="2"/>
</dbReference>
<evidence type="ECO:0000259" key="5">
    <source>
        <dbReference type="PROSITE" id="PS50931"/>
    </source>
</evidence>
<dbReference type="RefSeq" id="WP_072427660.1">
    <property type="nucleotide sequence ID" value="NZ_FPKR01000004.1"/>
</dbReference>
<name>A0A1K2HCU5_9NEIS</name>
<gene>
    <name evidence="6" type="ORF">SAMN02745887_01124</name>
</gene>
<dbReference type="InterPro" id="IPR000847">
    <property type="entry name" value="LysR_HTH_N"/>
</dbReference>
<evidence type="ECO:0000313" key="7">
    <source>
        <dbReference type="Proteomes" id="UP000186513"/>
    </source>
</evidence>
<dbReference type="InterPro" id="IPR036388">
    <property type="entry name" value="WH-like_DNA-bd_sf"/>
</dbReference>
<dbReference type="InterPro" id="IPR036390">
    <property type="entry name" value="WH_DNA-bd_sf"/>
</dbReference>
<keyword evidence="7" id="KW-1185">Reference proteome</keyword>
<dbReference type="PRINTS" id="PR00039">
    <property type="entry name" value="HTHLYSR"/>
</dbReference>
<dbReference type="PANTHER" id="PTHR30126">
    <property type="entry name" value="HTH-TYPE TRANSCRIPTIONAL REGULATOR"/>
    <property type="match status" value="1"/>
</dbReference>
<sequence length="295" mass="32543">MEIYQLRTFITVAQQGHLTQAAEILHLSQPAVTAQIKALEEETGVSLFERSSSGVLLTEAGKLLLPEAEKILAGSRDMLNRAKSLRGQLAGKLRVGTILSPDTLRLGPWLSVLRSAYPLVQMSTVQGVSGGVLNEVRKKELDAGFFIGRNPYQTVHTLPLMDLPYVVAVPNGLREALDGADWRELGRYPWVGASQFSSLSKLHAEVWRERNIAPKKVGDIDQEQSMQACVEAGLGLCMLRREHALTAEREGRLWVWGDTAMNVSLSFIYPAEMESEPLVGVMVQALREVWPEAGI</sequence>
<dbReference type="InterPro" id="IPR005119">
    <property type="entry name" value="LysR_subst-bd"/>
</dbReference>
<keyword evidence="4" id="KW-0804">Transcription</keyword>
<evidence type="ECO:0000256" key="1">
    <source>
        <dbReference type="ARBA" id="ARBA00009437"/>
    </source>
</evidence>
<dbReference type="GO" id="GO:0003700">
    <property type="term" value="F:DNA-binding transcription factor activity"/>
    <property type="evidence" value="ECO:0007669"/>
    <property type="project" value="InterPro"/>
</dbReference>
<dbReference type="FunFam" id="1.10.10.10:FF:000001">
    <property type="entry name" value="LysR family transcriptional regulator"/>
    <property type="match status" value="1"/>
</dbReference>
<dbReference type="PANTHER" id="PTHR30126:SF40">
    <property type="entry name" value="HTH-TYPE TRANSCRIPTIONAL REGULATOR GLTR"/>
    <property type="match status" value="1"/>
</dbReference>
<dbReference type="SUPFAM" id="SSF53850">
    <property type="entry name" value="Periplasmic binding protein-like II"/>
    <property type="match status" value="1"/>
</dbReference>
<keyword evidence="2" id="KW-0805">Transcription regulation</keyword>
<evidence type="ECO:0000313" key="6">
    <source>
        <dbReference type="EMBL" id="SFZ74130.1"/>
    </source>
</evidence>
<dbReference type="STRING" id="1121279.SAMN02745887_01124"/>
<dbReference type="Pfam" id="PF00126">
    <property type="entry name" value="HTH_1"/>
    <property type="match status" value="1"/>
</dbReference>
<evidence type="ECO:0000256" key="3">
    <source>
        <dbReference type="ARBA" id="ARBA00023125"/>
    </source>
</evidence>
<feature type="domain" description="HTH lysR-type" evidence="5">
    <location>
        <begin position="1"/>
        <end position="58"/>
    </location>
</feature>
<dbReference type="Pfam" id="PF03466">
    <property type="entry name" value="LysR_substrate"/>
    <property type="match status" value="1"/>
</dbReference>
<keyword evidence="3 6" id="KW-0238">DNA-binding</keyword>
<proteinExistence type="inferred from homology"/>
<comment type="similarity">
    <text evidence="1">Belongs to the LysR transcriptional regulatory family.</text>
</comment>
<dbReference type="Proteomes" id="UP000186513">
    <property type="component" value="Unassembled WGS sequence"/>
</dbReference>
<dbReference type="Gene3D" id="1.10.10.10">
    <property type="entry name" value="Winged helix-like DNA-binding domain superfamily/Winged helix DNA-binding domain"/>
    <property type="match status" value="1"/>
</dbReference>